<dbReference type="PANTHER" id="PTHR43619:SF2">
    <property type="entry name" value="S-ADENOSYL-L-METHIONINE-DEPENDENT METHYLTRANSFERASES SUPERFAMILY PROTEIN"/>
    <property type="match status" value="1"/>
</dbReference>
<evidence type="ECO:0000256" key="3">
    <source>
        <dbReference type="ARBA" id="ARBA00022679"/>
    </source>
</evidence>
<organism evidence="5 6">
    <name type="scientific">Peptoclostridium litorale DSM 5388</name>
    <dbReference type="NCBI Taxonomy" id="1121324"/>
    <lineage>
        <taxon>Bacteria</taxon>
        <taxon>Bacillati</taxon>
        <taxon>Bacillota</taxon>
        <taxon>Clostridia</taxon>
        <taxon>Peptostreptococcales</taxon>
        <taxon>Peptoclostridiaceae</taxon>
        <taxon>Peptoclostridium</taxon>
    </lineage>
</organism>
<evidence type="ECO:0000256" key="2">
    <source>
        <dbReference type="ARBA" id="ARBA00022603"/>
    </source>
</evidence>
<protein>
    <recommendedName>
        <fullName evidence="4">S-adenosyl-L-methionine-dependent methyltransferase</fullName>
        <ecNumber evidence="4">2.1.1.-</ecNumber>
    </recommendedName>
</protein>
<proteinExistence type="inferred from homology"/>
<dbReference type="STRING" id="1121324.CLIT_23c04310"/>
<accession>A0A069RBM3</accession>
<dbReference type="EC" id="2.1.1.-" evidence="4"/>
<evidence type="ECO:0000256" key="4">
    <source>
        <dbReference type="RuleBase" id="RU362030"/>
    </source>
</evidence>
<keyword evidence="6" id="KW-1185">Reference proteome</keyword>
<comment type="similarity">
    <text evidence="1 4">Belongs to the UPF0677 family.</text>
</comment>
<dbReference type="Gene3D" id="3.40.50.150">
    <property type="entry name" value="Vaccinia Virus protein VP39"/>
    <property type="match status" value="1"/>
</dbReference>
<keyword evidence="3 5" id="KW-0808">Transferase</keyword>
<comment type="function">
    <text evidence="4">Exhibits S-adenosyl-L-methionine-dependent methyltransferase activity.</text>
</comment>
<keyword evidence="2 4" id="KW-0489">Methyltransferase</keyword>
<reference evidence="5 6" key="1">
    <citation type="submission" date="2014-03" db="EMBL/GenBank/DDBJ databases">
        <title>Genome sequence of Clostridium litorale W6, DSM 5388.</title>
        <authorList>
            <person name="Poehlein A."/>
            <person name="Jagirdar A."/>
            <person name="Khonsari B."/>
            <person name="Chibani C.M."/>
            <person name="Gutierrez Gutierrez D.A."/>
            <person name="Davydova E."/>
            <person name="Alghaithi H.S."/>
            <person name="Nair K.P."/>
            <person name="Dhamotharan K."/>
            <person name="Chandran L."/>
            <person name="G W."/>
            <person name="Daniel R."/>
        </authorList>
    </citation>
    <scope>NUCLEOTIDE SEQUENCE [LARGE SCALE GENOMIC DNA]</scope>
    <source>
        <strain evidence="5 6">W6</strain>
    </source>
</reference>
<dbReference type="InterPro" id="IPR011610">
    <property type="entry name" value="SAM_mthyl_Trfase_ML2640-like"/>
</dbReference>
<dbReference type="EMBL" id="JJMM01000026">
    <property type="protein sequence ID" value="KDR94158.1"/>
    <property type="molecule type" value="Genomic_DNA"/>
</dbReference>
<dbReference type="RefSeq" id="WP_038268103.1">
    <property type="nucleotide sequence ID" value="NZ_FSRH01000003.1"/>
</dbReference>
<dbReference type="Proteomes" id="UP000027946">
    <property type="component" value="Unassembled WGS sequence"/>
</dbReference>
<evidence type="ECO:0000313" key="5">
    <source>
        <dbReference type="EMBL" id="KDR94158.1"/>
    </source>
</evidence>
<evidence type="ECO:0000256" key="1">
    <source>
        <dbReference type="ARBA" id="ARBA00008138"/>
    </source>
</evidence>
<dbReference type="Pfam" id="PF04072">
    <property type="entry name" value="LCM"/>
    <property type="match status" value="1"/>
</dbReference>
<dbReference type="SUPFAM" id="SSF53335">
    <property type="entry name" value="S-adenosyl-L-methionine-dependent methyltransferases"/>
    <property type="match status" value="1"/>
</dbReference>
<sequence length="289" mass="33176">MKSTKMAEKNAVVRACEYMLPPEIRLFDDPYSDKFVTSFNQFTIRIMKSKRLYNWIMGLSEKLSPGVNGGIVCRIRYIDDALLKAIEDGFEAVVNLGGGYDTRCLRIENIGKLEYYHIDQPEVIDSFRERMARLSAGVPSNVRFVQIDFNVQSLEEELVRAGYDKTKKTIFIWEGVSQYISEEALVDTFEYIASTNAGNRVVFTYVLKEYLTNPEAFPKYKNIIKLIEKFGIKWINGLSPENMCDYLKANGLNLIEDVGSAEYQERYLTPIGRVMDVMPIERISLAEVI</sequence>
<dbReference type="InterPro" id="IPR007213">
    <property type="entry name" value="Ppm1/Ppm2/Tcmp"/>
</dbReference>
<dbReference type="GO" id="GO:0032259">
    <property type="term" value="P:methylation"/>
    <property type="evidence" value="ECO:0007669"/>
    <property type="project" value="UniProtKB-KW"/>
</dbReference>
<dbReference type="PANTHER" id="PTHR43619">
    <property type="entry name" value="S-ADENOSYL-L-METHIONINE-DEPENDENT METHYLTRANSFERASE YKTD-RELATED"/>
    <property type="match status" value="1"/>
</dbReference>
<name>A0A069RBM3_PEPLI</name>
<dbReference type="InterPro" id="IPR029063">
    <property type="entry name" value="SAM-dependent_MTases_sf"/>
</dbReference>
<dbReference type="GO" id="GO:0008168">
    <property type="term" value="F:methyltransferase activity"/>
    <property type="evidence" value="ECO:0007669"/>
    <property type="project" value="UniProtKB-UniRule"/>
</dbReference>
<dbReference type="OrthoDB" id="9806164at2"/>
<keyword evidence="4" id="KW-0949">S-adenosyl-L-methionine</keyword>
<comment type="caution">
    <text evidence="5">The sequence shown here is derived from an EMBL/GenBank/DDBJ whole genome shotgun (WGS) entry which is preliminary data.</text>
</comment>
<dbReference type="AlphaFoldDB" id="A0A069RBM3"/>
<gene>
    <name evidence="5" type="ORF">CLIT_23c04310</name>
</gene>
<dbReference type="eggNOG" id="COG3315">
    <property type="taxonomic scope" value="Bacteria"/>
</dbReference>
<evidence type="ECO:0000313" key="6">
    <source>
        <dbReference type="Proteomes" id="UP000027946"/>
    </source>
</evidence>
<dbReference type="NCBIfam" id="TIGR00027">
    <property type="entry name" value="mthyl_TIGR00027"/>
    <property type="match status" value="1"/>
</dbReference>